<dbReference type="RefSeq" id="WP_347796556.1">
    <property type="nucleotide sequence ID" value="NZ_JAYMYY010000010.1"/>
</dbReference>
<evidence type="ECO:0000256" key="3">
    <source>
        <dbReference type="ARBA" id="ARBA00011233"/>
    </source>
</evidence>
<evidence type="ECO:0000256" key="4">
    <source>
        <dbReference type="ARBA" id="ARBA00023239"/>
    </source>
</evidence>
<dbReference type="Gene3D" id="3.20.20.70">
    <property type="entry name" value="Aldolase class I"/>
    <property type="match status" value="1"/>
</dbReference>
<dbReference type="NCBIfam" id="NF006600">
    <property type="entry name" value="PRK09140.1"/>
    <property type="match status" value="1"/>
</dbReference>
<reference evidence="6 7" key="1">
    <citation type="submission" date="2024-01" db="EMBL/GenBank/DDBJ databases">
        <title>Pseudocitrobacter sp. Endophytic strain Cyp-38L.</title>
        <authorList>
            <person name="Amer M.A."/>
            <person name="Hamed S.M."/>
        </authorList>
    </citation>
    <scope>NUCLEOTIDE SEQUENCE [LARGE SCALE GENOMIC DNA]</scope>
    <source>
        <strain evidence="6 7">Cyp38S</strain>
    </source>
</reference>
<evidence type="ECO:0000256" key="2">
    <source>
        <dbReference type="ARBA" id="ARBA00006906"/>
    </source>
</evidence>
<evidence type="ECO:0000256" key="5">
    <source>
        <dbReference type="ARBA" id="ARBA00023277"/>
    </source>
</evidence>
<keyword evidence="5" id="KW-0119">Carbohydrate metabolism</keyword>
<dbReference type="CDD" id="cd00452">
    <property type="entry name" value="KDPG_aldolase"/>
    <property type="match status" value="1"/>
</dbReference>
<dbReference type="PANTHER" id="PTHR30246">
    <property type="entry name" value="2-KETO-3-DEOXY-6-PHOSPHOGLUCONATE ALDOLASE"/>
    <property type="match status" value="1"/>
</dbReference>
<dbReference type="GO" id="GO:0008674">
    <property type="term" value="F:2-dehydro-3-deoxy-6-phosphogalactonate aldolase activity"/>
    <property type="evidence" value="ECO:0007669"/>
    <property type="project" value="UniProtKB-EC"/>
</dbReference>
<protein>
    <submittedName>
        <fullName evidence="6">2-dehydro-3-deoxy-6-phosphogalactonate aldolase</fullName>
        <ecNumber evidence="6">4.1.2.21</ecNumber>
    </submittedName>
</protein>
<dbReference type="Proteomes" id="UP001444146">
    <property type="component" value="Unassembled WGS sequence"/>
</dbReference>
<dbReference type="InterPro" id="IPR000887">
    <property type="entry name" value="Aldlse_KDPG_KHG"/>
</dbReference>
<dbReference type="EC" id="4.1.2.21" evidence="6"/>
<dbReference type="SUPFAM" id="SSF51569">
    <property type="entry name" value="Aldolase"/>
    <property type="match status" value="1"/>
</dbReference>
<dbReference type="InterPro" id="IPR013785">
    <property type="entry name" value="Aldolase_TIM"/>
</dbReference>
<organism evidence="6 7">
    <name type="scientific">Pseudocitrobacter cyperus</name>
    <dbReference type="NCBI Taxonomy" id="3112843"/>
    <lineage>
        <taxon>Bacteria</taxon>
        <taxon>Pseudomonadati</taxon>
        <taxon>Pseudomonadota</taxon>
        <taxon>Gammaproteobacteria</taxon>
        <taxon>Enterobacterales</taxon>
        <taxon>Enterobacteriaceae</taxon>
        <taxon>Pseudocitrobacter</taxon>
    </lineage>
</organism>
<gene>
    <name evidence="6" type="ORF">VSR74_21310</name>
</gene>
<dbReference type="Pfam" id="PF01081">
    <property type="entry name" value="Aldolase"/>
    <property type="match status" value="1"/>
</dbReference>
<dbReference type="PANTHER" id="PTHR30246:SF1">
    <property type="entry name" value="2-DEHYDRO-3-DEOXY-6-PHOSPHOGALACTONATE ALDOLASE-RELATED"/>
    <property type="match status" value="1"/>
</dbReference>
<comment type="subunit">
    <text evidence="3">Homotrimer.</text>
</comment>
<accession>A0ABV0HPN5</accession>
<keyword evidence="7" id="KW-1185">Reference proteome</keyword>
<proteinExistence type="inferred from homology"/>
<comment type="similarity">
    <text evidence="2">Belongs to the KHG/KDPG aldolase family.</text>
</comment>
<evidence type="ECO:0000256" key="1">
    <source>
        <dbReference type="ARBA" id="ARBA00004761"/>
    </source>
</evidence>
<evidence type="ECO:0000313" key="7">
    <source>
        <dbReference type="Proteomes" id="UP001444146"/>
    </source>
</evidence>
<comment type="pathway">
    <text evidence="1">Carbohydrate acid metabolism.</text>
</comment>
<name>A0ABV0HPN5_9ENTR</name>
<dbReference type="EMBL" id="JAYMYY010000010">
    <property type="protein sequence ID" value="MEO3992338.1"/>
    <property type="molecule type" value="Genomic_DNA"/>
</dbReference>
<keyword evidence="4 6" id="KW-0456">Lyase</keyword>
<comment type="caution">
    <text evidence="6">The sequence shown here is derived from an EMBL/GenBank/DDBJ whole genome shotgun (WGS) entry which is preliminary data.</text>
</comment>
<sequence length="208" mass="21854">MDLNACIKEHGLIAILRGIHPREAEEIGLTLYEEGFRIIEVPLNSPSPCDSIRALRQALPQDCLIGAGTVLTAQQAAAVKQAGGQLIVMPHSDPAVIDAAKAAGLFCAPGVATLTEAFAAVARGADAIKIFPAEQITPAIVRAWRAVFPRHIPLLPVGGITPEGMADYLAVGANGFGLGGALYKPGNSASDVRQAARQFMQAWRQCQP</sequence>
<evidence type="ECO:0000313" key="6">
    <source>
        <dbReference type="EMBL" id="MEO3992338.1"/>
    </source>
</evidence>